<dbReference type="EMBL" id="GG662855">
    <property type="protein sequence ID" value="EAR87162.1"/>
    <property type="molecule type" value="Genomic_DNA"/>
</dbReference>
<keyword evidence="2" id="KW-1185">Reference proteome</keyword>
<organism evidence="1 2">
    <name type="scientific">Tetrahymena thermophila (strain SB210)</name>
    <dbReference type="NCBI Taxonomy" id="312017"/>
    <lineage>
        <taxon>Eukaryota</taxon>
        <taxon>Sar</taxon>
        <taxon>Alveolata</taxon>
        <taxon>Ciliophora</taxon>
        <taxon>Intramacronucleata</taxon>
        <taxon>Oligohymenophorea</taxon>
        <taxon>Hymenostomatida</taxon>
        <taxon>Tetrahymenina</taxon>
        <taxon>Tetrahymenidae</taxon>
        <taxon>Tetrahymena</taxon>
    </lineage>
</organism>
<dbReference type="KEGG" id="tet:TTHERM_00362960"/>
<evidence type="ECO:0000313" key="1">
    <source>
        <dbReference type="EMBL" id="EAR87162.1"/>
    </source>
</evidence>
<dbReference type="GeneID" id="7842375"/>
<protein>
    <submittedName>
        <fullName evidence="1">Uncharacterized protein</fullName>
    </submittedName>
</protein>
<dbReference type="AlphaFoldDB" id="Q22PE7"/>
<proteinExistence type="predicted"/>
<dbReference type="InParanoid" id="Q22PE7"/>
<gene>
    <name evidence="1" type="ORF">TTHERM_00362960</name>
</gene>
<accession>Q22PE7</accession>
<sequence>MYYQLGKISKQKQKYSLLQKQKLPLEDISCSNNIGISLALVSNTQTSIYHLYLAPLLQSKRTN</sequence>
<dbReference type="HOGENOM" id="CLU_2890785_0_0_1"/>
<dbReference type="Proteomes" id="UP000009168">
    <property type="component" value="Unassembled WGS sequence"/>
</dbReference>
<dbReference type="RefSeq" id="XP_001007407.1">
    <property type="nucleotide sequence ID" value="XM_001007407.1"/>
</dbReference>
<name>Q22PE7_TETTS</name>
<reference evidence="2" key="1">
    <citation type="journal article" date="2006" name="PLoS Biol.">
        <title>Macronuclear genome sequence of the ciliate Tetrahymena thermophila, a model eukaryote.</title>
        <authorList>
            <person name="Eisen J.A."/>
            <person name="Coyne R.S."/>
            <person name="Wu M."/>
            <person name="Wu D."/>
            <person name="Thiagarajan M."/>
            <person name="Wortman J.R."/>
            <person name="Badger J.H."/>
            <person name="Ren Q."/>
            <person name="Amedeo P."/>
            <person name="Jones K.M."/>
            <person name="Tallon L.J."/>
            <person name="Delcher A.L."/>
            <person name="Salzberg S.L."/>
            <person name="Silva J.C."/>
            <person name="Haas B.J."/>
            <person name="Majoros W.H."/>
            <person name="Farzad M."/>
            <person name="Carlton J.M."/>
            <person name="Smith R.K. Jr."/>
            <person name="Garg J."/>
            <person name="Pearlman R.E."/>
            <person name="Karrer K.M."/>
            <person name="Sun L."/>
            <person name="Manning G."/>
            <person name="Elde N.C."/>
            <person name="Turkewitz A.P."/>
            <person name="Asai D.J."/>
            <person name="Wilkes D.E."/>
            <person name="Wang Y."/>
            <person name="Cai H."/>
            <person name="Collins K."/>
            <person name="Stewart B.A."/>
            <person name="Lee S.R."/>
            <person name="Wilamowska K."/>
            <person name="Weinberg Z."/>
            <person name="Ruzzo W.L."/>
            <person name="Wloga D."/>
            <person name="Gaertig J."/>
            <person name="Frankel J."/>
            <person name="Tsao C.-C."/>
            <person name="Gorovsky M.A."/>
            <person name="Keeling P.J."/>
            <person name="Waller R.F."/>
            <person name="Patron N.J."/>
            <person name="Cherry J.M."/>
            <person name="Stover N.A."/>
            <person name="Krieger C.J."/>
            <person name="del Toro C."/>
            <person name="Ryder H.F."/>
            <person name="Williamson S.C."/>
            <person name="Barbeau R.A."/>
            <person name="Hamilton E.P."/>
            <person name="Orias E."/>
        </authorList>
    </citation>
    <scope>NUCLEOTIDE SEQUENCE [LARGE SCALE GENOMIC DNA]</scope>
    <source>
        <strain evidence="2">SB210</strain>
    </source>
</reference>
<evidence type="ECO:0000313" key="2">
    <source>
        <dbReference type="Proteomes" id="UP000009168"/>
    </source>
</evidence>